<dbReference type="Pfam" id="PF25919">
    <property type="entry name" value="BSH_CusB"/>
    <property type="match status" value="1"/>
</dbReference>
<protein>
    <submittedName>
        <fullName evidence="8">Efflux RND transporter periplasmic adaptor subunit</fullName>
    </submittedName>
</protein>
<comment type="similarity">
    <text evidence="1">Belongs to the membrane fusion protein (MFP) (TC 8.A.1) family.</text>
</comment>
<dbReference type="Gene3D" id="2.40.50.320">
    <property type="entry name" value="Copper binding periplasmic protein CusF"/>
    <property type="match status" value="1"/>
</dbReference>
<evidence type="ECO:0000256" key="2">
    <source>
        <dbReference type="ARBA" id="ARBA00022448"/>
    </source>
</evidence>
<evidence type="ECO:0000259" key="3">
    <source>
        <dbReference type="Pfam" id="PF19335"/>
    </source>
</evidence>
<dbReference type="InterPro" id="IPR058792">
    <property type="entry name" value="Beta-barrel_RND_2"/>
</dbReference>
<keyword evidence="2" id="KW-0813">Transport</keyword>
<dbReference type="InterPro" id="IPR021647">
    <property type="entry name" value="CusF_Ec"/>
</dbReference>
<dbReference type="InterPro" id="IPR006143">
    <property type="entry name" value="RND_pump_MFP"/>
</dbReference>
<feature type="domain" description="CzcB-like C-terminal circularly permuted SH3-like" evidence="7">
    <location>
        <begin position="337"/>
        <end position="395"/>
    </location>
</feature>
<dbReference type="InterPro" id="IPR058649">
    <property type="entry name" value="CzcB_C"/>
</dbReference>
<comment type="caution">
    <text evidence="8">The sequence shown here is derived from an EMBL/GenBank/DDBJ whole genome shotgun (WGS) entry which is preliminary data.</text>
</comment>
<dbReference type="InterPro" id="IPR042230">
    <property type="entry name" value="CusF_sf"/>
</dbReference>
<evidence type="ECO:0000313" key="8">
    <source>
        <dbReference type="EMBL" id="MDA7088704.1"/>
    </source>
</evidence>
<dbReference type="InterPro" id="IPR058790">
    <property type="entry name" value="BSH_CusB"/>
</dbReference>
<dbReference type="Pfam" id="PF25975">
    <property type="entry name" value="CzcB_C"/>
    <property type="match status" value="1"/>
</dbReference>
<feature type="domain" description="CusB-like barrel-sandwich hybrid" evidence="5">
    <location>
        <begin position="131"/>
        <end position="248"/>
    </location>
</feature>
<evidence type="ECO:0000259" key="4">
    <source>
        <dbReference type="Pfam" id="PF25869"/>
    </source>
</evidence>
<dbReference type="EMBL" id="JAQJZJ010000011">
    <property type="protein sequence ID" value="MDA7088704.1"/>
    <property type="molecule type" value="Genomic_DNA"/>
</dbReference>
<organism evidence="8 9">
    <name type="scientific">Pseudomonas aestuarii</name>
    <dbReference type="NCBI Taxonomy" id="3018340"/>
    <lineage>
        <taxon>Bacteria</taxon>
        <taxon>Pseudomonadati</taxon>
        <taxon>Pseudomonadota</taxon>
        <taxon>Gammaproteobacteria</taxon>
        <taxon>Pseudomonadales</taxon>
        <taxon>Pseudomonadaceae</taxon>
        <taxon>Pseudomonas</taxon>
    </lineage>
</organism>
<evidence type="ECO:0000313" key="9">
    <source>
        <dbReference type="Proteomes" id="UP001212042"/>
    </source>
</evidence>
<dbReference type="InterPro" id="IPR045800">
    <property type="entry name" value="HMBD"/>
</dbReference>
<name>A0ABT4XKF7_9PSED</name>
<dbReference type="Gene3D" id="2.40.30.170">
    <property type="match status" value="1"/>
</dbReference>
<evidence type="ECO:0000259" key="5">
    <source>
        <dbReference type="Pfam" id="PF25919"/>
    </source>
</evidence>
<dbReference type="Gene3D" id="2.40.420.20">
    <property type="match status" value="1"/>
</dbReference>
<dbReference type="Proteomes" id="UP001212042">
    <property type="component" value="Unassembled WGS sequence"/>
</dbReference>
<feature type="domain" description="Heavy metal binding" evidence="3">
    <location>
        <begin position="54"/>
        <end position="80"/>
    </location>
</feature>
<dbReference type="PANTHER" id="PTHR30097:SF15">
    <property type="entry name" value="CATION EFFLUX SYSTEM PROTEIN CUSB"/>
    <property type="match status" value="1"/>
</dbReference>
<feature type="domain" description="CusB-like beta-barrel" evidence="6">
    <location>
        <begin position="252"/>
        <end position="328"/>
    </location>
</feature>
<dbReference type="Pfam" id="PF25954">
    <property type="entry name" value="Beta-barrel_RND_2"/>
    <property type="match status" value="1"/>
</dbReference>
<keyword evidence="9" id="KW-1185">Reference proteome</keyword>
<dbReference type="InterPro" id="IPR058791">
    <property type="entry name" value="3HB_CusB"/>
</dbReference>
<feature type="domain" description="CusB-like three alpha-helical bundle" evidence="4">
    <location>
        <begin position="168"/>
        <end position="215"/>
    </location>
</feature>
<dbReference type="SUPFAM" id="SSF111369">
    <property type="entry name" value="HlyD-like secretion proteins"/>
    <property type="match status" value="1"/>
</dbReference>
<sequence>MSARLVKTTLLATLVLGIGAAGGYWFAQQSVNLGAEMAMAAEQPGGADERKVLYWYDPMVPQQQFDQPGKSPFMDMQLVPRYADEGGDSAAISIDASITQNLGMRLAPVTRGALANSLEVVGNLTFNNRDIAVVQARSGGFVERVYARAPDDLLEAGAPLADLLVPAWVAAQEEYLALRDAGDPALLAAARQRLRLAGMPAELIARFERNGKVQALWTVTSPIAGVLQQLEVREGMTLAAGAPLATINGLRSVWLDVAVPEAEAQGLRSGQAVEARLPAFPGEVLGGSIEAILPQANLDSRTLRVRVALDNPAGRLRPGLTAQVRLARPAERDTLWVPSEAVIRSGRRALVMLAEGEGRFRPLEVRLGREAEGKAQILQGLEEGQQVVASGQFLLDSEASLRGITAEELGAPAAEVQLQPALHEAEGRIDAIETDGVMLTHGPFKTLGMPGMSMLFPVADLALLEGFAAGDRVRVGVRADDNGMQIERIEHLPTTHKGHQEAQP</sequence>
<dbReference type="InterPro" id="IPR051909">
    <property type="entry name" value="MFP_Cation_Efflux"/>
</dbReference>
<dbReference type="Pfam" id="PF11604">
    <property type="entry name" value="CusF_Ec"/>
    <property type="match status" value="1"/>
</dbReference>
<dbReference type="Pfam" id="PF25869">
    <property type="entry name" value="3HB_CusB"/>
    <property type="match status" value="1"/>
</dbReference>
<dbReference type="NCBIfam" id="TIGR01730">
    <property type="entry name" value="RND_mfp"/>
    <property type="match status" value="1"/>
</dbReference>
<evidence type="ECO:0000259" key="7">
    <source>
        <dbReference type="Pfam" id="PF25975"/>
    </source>
</evidence>
<dbReference type="PANTHER" id="PTHR30097">
    <property type="entry name" value="CATION EFFLUX SYSTEM PROTEIN CUSB"/>
    <property type="match status" value="1"/>
</dbReference>
<proteinExistence type="inferred from homology"/>
<evidence type="ECO:0000259" key="6">
    <source>
        <dbReference type="Pfam" id="PF25954"/>
    </source>
</evidence>
<dbReference type="Gene3D" id="6.10.140.730">
    <property type="match status" value="1"/>
</dbReference>
<evidence type="ECO:0000256" key="1">
    <source>
        <dbReference type="ARBA" id="ARBA00009477"/>
    </source>
</evidence>
<reference evidence="8 9" key="1">
    <citation type="submission" date="2023-01" db="EMBL/GenBank/DDBJ databases">
        <title>Pseudomonas SA3-5T sp. nov., isolated from tidal flat sediment.</title>
        <authorList>
            <person name="Kim H.S."/>
            <person name="Kim J.-S."/>
            <person name="Suh M.K."/>
            <person name="Eom M.K."/>
            <person name="Lee J.-S."/>
        </authorList>
    </citation>
    <scope>NUCLEOTIDE SEQUENCE [LARGE SCALE GENOMIC DNA]</scope>
    <source>
        <strain evidence="8 9">SA3-5</strain>
    </source>
</reference>
<gene>
    <name evidence="8" type="ORF">PH586_20185</name>
</gene>
<dbReference type="Pfam" id="PF19335">
    <property type="entry name" value="HMBD"/>
    <property type="match status" value="1"/>
</dbReference>
<dbReference type="RefSeq" id="WP_271349595.1">
    <property type="nucleotide sequence ID" value="NZ_JAQJZJ010000011.1"/>
</dbReference>
<accession>A0ABT4XKF7</accession>